<keyword evidence="2" id="KW-0436">Ligase</keyword>
<feature type="compositionally biased region" description="Low complexity" evidence="7">
    <location>
        <begin position="592"/>
        <end position="603"/>
    </location>
</feature>
<dbReference type="InterPro" id="IPR014729">
    <property type="entry name" value="Rossmann-like_a/b/a_fold"/>
</dbReference>
<organism evidence="9 10">
    <name type="scientific">Melanomma pulvis-pyrius CBS 109.77</name>
    <dbReference type="NCBI Taxonomy" id="1314802"/>
    <lineage>
        <taxon>Eukaryota</taxon>
        <taxon>Fungi</taxon>
        <taxon>Dikarya</taxon>
        <taxon>Ascomycota</taxon>
        <taxon>Pezizomycotina</taxon>
        <taxon>Dothideomycetes</taxon>
        <taxon>Pleosporomycetidae</taxon>
        <taxon>Pleosporales</taxon>
        <taxon>Melanommataceae</taxon>
        <taxon>Melanomma</taxon>
    </lineage>
</organism>
<reference evidence="9" key="1">
    <citation type="journal article" date="2020" name="Stud. Mycol.">
        <title>101 Dothideomycetes genomes: a test case for predicting lifestyles and emergence of pathogens.</title>
        <authorList>
            <person name="Haridas S."/>
            <person name="Albert R."/>
            <person name="Binder M."/>
            <person name="Bloem J."/>
            <person name="Labutti K."/>
            <person name="Salamov A."/>
            <person name="Andreopoulos B."/>
            <person name="Baker S."/>
            <person name="Barry K."/>
            <person name="Bills G."/>
            <person name="Bluhm B."/>
            <person name="Cannon C."/>
            <person name="Castanera R."/>
            <person name="Culley D."/>
            <person name="Daum C."/>
            <person name="Ezra D."/>
            <person name="Gonzalez J."/>
            <person name="Henrissat B."/>
            <person name="Kuo A."/>
            <person name="Liang C."/>
            <person name="Lipzen A."/>
            <person name="Lutzoni F."/>
            <person name="Magnuson J."/>
            <person name="Mondo S."/>
            <person name="Nolan M."/>
            <person name="Ohm R."/>
            <person name="Pangilinan J."/>
            <person name="Park H.-J."/>
            <person name="Ramirez L."/>
            <person name="Alfaro M."/>
            <person name="Sun H."/>
            <person name="Tritt A."/>
            <person name="Yoshinaga Y."/>
            <person name="Zwiers L.-H."/>
            <person name="Turgeon B."/>
            <person name="Goodwin S."/>
            <person name="Spatafora J."/>
            <person name="Crous P."/>
            <person name="Grigoriev I."/>
        </authorList>
    </citation>
    <scope>NUCLEOTIDE SEQUENCE</scope>
    <source>
        <strain evidence="9">CBS 109.77</strain>
    </source>
</reference>
<dbReference type="AlphaFoldDB" id="A0A6A6XL06"/>
<proteinExistence type="predicted"/>
<keyword evidence="4" id="KW-0547">Nucleotide-binding</keyword>
<dbReference type="SUPFAM" id="SSF52402">
    <property type="entry name" value="Adenine nucleotide alpha hydrolases-like"/>
    <property type="match status" value="1"/>
</dbReference>
<dbReference type="PANTHER" id="PTHR43033:SF1">
    <property type="entry name" value="TRNA(ILE)-LYSIDINE SYNTHASE-RELATED"/>
    <property type="match status" value="1"/>
</dbReference>
<gene>
    <name evidence="9" type="ORF">K505DRAFT_238222</name>
</gene>
<dbReference type="GO" id="GO:0032267">
    <property type="term" value="F:tRNA(Ile)-lysidine synthase activity"/>
    <property type="evidence" value="ECO:0007669"/>
    <property type="project" value="UniProtKB-EC"/>
</dbReference>
<evidence type="ECO:0000256" key="5">
    <source>
        <dbReference type="ARBA" id="ARBA00022840"/>
    </source>
</evidence>
<dbReference type="InterPro" id="IPR012795">
    <property type="entry name" value="tRNA_Ile_lys_synt_N"/>
</dbReference>
<evidence type="ECO:0000256" key="3">
    <source>
        <dbReference type="ARBA" id="ARBA00022694"/>
    </source>
</evidence>
<dbReference type="PANTHER" id="PTHR43033">
    <property type="entry name" value="TRNA(ILE)-LYSIDINE SYNTHASE-RELATED"/>
    <property type="match status" value="1"/>
</dbReference>
<keyword evidence="3" id="KW-0819">tRNA processing</keyword>
<evidence type="ECO:0000313" key="9">
    <source>
        <dbReference type="EMBL" id="KAF2796227.1"/>
    </source>
</evidence>
<keyword evidence="10" id="KW-1185">Reference proteome</keyword>
<evidence type="ECO:0000256" key="4">
    <source>
        <dbReference type="ARBA" id="ARBA00022741"/>
    </source>
</evidence>
<feature type="region of interest" description="Disordered" evidence="7">
    <location>
        <begin position="561"/>
        <end position="639"/>
    </location>
</feature>
<dbReference type="OrthoDB" id="434144at2759"/>
<accession>A0A6A6XL06</accession>
<keyword evidence="5" id="KW-0067">ATP-binding</keyword>
<dbReference type="GO" id="GO:0005524">
    <property type="term" value="F:ATP binding"/>
    <property type="evidence" value="ECO:0007669"/>
    <property type="project" value="UniProtKB-KW"/>
</dbReference>
<dbReference type="InterPro" id="IPR011063">
    <property type="entry name" value="TilS/TtcA_N"/>
</dbReference>
<protein>
    <recommendedName>
        <fullName evidence="1">tRNA(Ile)-lysidine synthetase</fullName>
        <ecNumber evidence="1">6.3.4.19</ecNumber>
    </recommendedName>
</protein>
<evidence type="ECO:0000256" key="7">
    <source>
        <dbReference type="SAM" id="MobiDB-lite"/>
    </source>
</evidence>
<dbReference type="InterPro" id="IPR012094">
    <property type="entry name" value="tRNA_Ile_lys_synt"/>
</dbReference>
<dbReference type="Pfam" id="PF01171">
    <property type="entry name" value="ATP_bind_3"/>
    <property type="match status" value="1"/>
</dbReference>
<feature type="domain" description="tRNA(Ile)-lysidine/2-thiocytidine synthase N-terminal" evidence="8">
    <location>
        <begin position="2"/>
        <end position="215"/>
    </location>
</feature>
<dbReference type="Proteomes" id="UP000799757">
    <property type="component" value="Unassembled WGS sequence"/>
</dbReference>
<dbReference type="CDD" id="cd01992">
    <property type="entry name" value="TilS_N"/>
    <property type="match status" value="1"/>
</dbReference>
<evidence type="ECO:0000313" key="10">
    <source>
        <dbReference type="Proteomes" id="UP000799757"/>
    </source>
</evidence>
<dbReference type="GO" id="GO:0008033">
    <property type="term" value="P:tRNA processing"/>
    <property type="evidence" value="ECO:0007669"/>
    <property type="project" value="UniProtKB-KW"/>
</dbReference>
<evidence type="ECO:0000256" key="1">
    <source>
        <dbReference type="ARBA" id="ARBA00013267"/>
    </source>
</evidence>
<name>A0A6A6XL06_9PLEO</name>
<dbReference type="EMBL" id="MU001836">
    <property type="protein sequence ID" value="KAF2796227.1"/>
    <property type="molecule type" value="Genomic_DNA"/>
</dbReference>
<evidence type="ECO:0000256" key="6">
    <source>
        <dbReference type="ARBA" id="ARBA00048539"/>
    </source>
</evidence>
<sequence>MALATLYSKARLTNYNLPQIHGIIIDHKARPESTEEAEWVAEQLRLKLDIDSTIIPLKWPDGYDVLGAATAGNKSGKESSFESKAREFRYQALGRLCRDKNIYALLVAHHADDQAETVFMRLMSKRWRWGLQGMQPVEWIPECYGIHGVHQSGSIRRLVTGLPMQIEKGGIQVLRPLLGFEKSRLITTCQENGIVWAEDKTNQIPSLTARNSVRHVMQYHTLPPAISSKSLVSVAVRMQKRIKSHQEAAENLFNECPIQLDLQTGSLIVRFPPASSLLDRPIVTDSDKHSAKNTAMLLVDRIAELVSPRNRNKSIGRASIGVETIYPIFRTELVLSKDEQNFCVWGLWFRRWDKPTPFASPELPAEPHKMEWLLCRQPFQKSGKEQATTRITIQPLHVDCTAGNEWHLFDGRYWIRVKNHGDRPVTIRPFEREDVLEFMQDNRSATETEHSRVPPDCLINAALNLIKTKDLRRHFPGIYRTNKDGREILIALPTFLVTVEDPKHDKVRYDIRYKKIDLGLRSPKDIITKGITKTDISEQVRRLRNKNRVLAKRFDLSGETGLKDAQQISEKAPHQQASGGKKADTTFHNSKAPAAPSPQAQQRPETHNMDQNDLEGLDWLTENEVAPRATTDETTNTPK</sequence>
<dbReference type="Gene3D" id="3.40.50.620">
    <property type="entry name" value="HUPs"/>
    <property type="match status" value="1"/>
</dbReference>
<dbReference type="EC" id="6.3.4.19" evidence="1"/>
<evidence type="ECO:0000259" key="8">
    <source>
        <dbReference type="Pfam" id="PF01171"/>
    </source>
</evidence>
<evidence type="ECO:0000256" key="2">
    <source>
        <dbReference type="ARBA" id="ARBA00022598"/>
    </source>
</evidence>
<comment type="catalytic activity">
    <reaction evidence="6">
        <text>cytidine(34) in tRNA(Ile2) + L-lysine + ATP = lysidine(34) in tRNA(Ile2) + AMP + diphosphate + H(+)</text>
        <dbReference type="Rhea" id="RHEA:43744"/>
        <dbReference type="Rhea" id="RHEA-COMP:10625"/>
        <dbReference type="Rhea" id="RHEA-COMP:10670"/>
        <dbReference type="ChEBI" id="CHEBI:15378"/>
        <dbReference type="ChEBI" id="CHEBI:30616"/>
        <dbReference type="ChEBI" id="CHEBI:32551"/>
        <dbReference type="ChEBI" id="CHEBI:33019"/>
        <dbReference type="ChEBI" id="CHEBI:82748"/>
        <dbReference type="ChEBI" id="CHEBI:83665"/>
        <dbReference type="ChEBI" id="CHEBI:456215"/>
        <dbReference type="EC" id="6.3.4.19"/>
    </reaction>
</comment>
<dbReference type="NCBIfam" id="TIGR02432">
    <property type="entry name" value="lysidine_TilS_N"/>
    <property type="match status" value="1"/>
</dbReference>